<organism evidence="2">
    <name type="scientific">freshwater metagenome</name>
    <dbReference type="NCBI Taxonomy" id="449393"/>
    <lineage>
        <taxon>unclassified sequences</taxon>
        <taxon>metagenomes</taxon>
        <taxon>ecological metagenomes</taxon>
    </lineage>
</organism>
<protein>
    <submittedName>
        <fullName evidence="2">Unannotated protein</fullName>
    </submittedName>
</protein>
<evidence type="ECO:0000313" key="2">
    <source>
        <dbReference type="EMBL" id="CAB4944308.1"/>
    </source>
</evidence>
<dbReference type="InterPro" id="IPR013658">
    <property type="entry name" value="SGL"/>
</dbReference>
<dbReference type="SUPFAM" id="SSF63829">
    <property type="entry name" value="Calcium-dependent phosphotriesterase"/>
    <property type="match status" value="1"/>
</dbReference>
<dbReference type="PANTHER" id="PTHR47572">
    <property type="entry name" value="LIPOPROTEIN-RELATED"/>
    <property type="match status" value="1"/>
</dbReference>
<dbReference type="InterPro" id="IPR011042">
    <property type="entry name" value="6-blade_b-propeller_TolB-like"/>
</dbReference>
<sequence>MTTEPTLIASGLGFPEGPVWMPDGTLLFVELQNKRVSRLHPDGRLEVVATPGGSPNGLAIGPDGAAYVCNSGGWEFHELMGLTITGMLQPSDYSGGRIERIDLETGDVTVLFTECDGNPLMGPNDLVFDADGMMWFTDHGKIRARERDHGGVYYASPDGSSIKEVIYPLESPNGIGISPEGDTVYVAETHTGRVLSWPIEGPGVVGRPNPIGHGGMVLAGLAGHQLLDSLAIDSAGNVVVATIINGGLTVVSPDGASIEHVALPDLLVTNVCFGGDDLRTAYVTCSGTGTIYSLPWPRPGLRLNF</sequence>
<name>A0A6J7JL18_9ZZZZ</name>
<dbReference type="PRINTS" id="PR01790">
    <property type="entry name" value="SMP30FAMILY"/>
</dbReference>
<proteinExistence type="predicted"/>
<accession>A0A6J7JL18</accession>
<feature type="domain" description="SMP-30/Gluconolactonase/LRE-like region" evidence="1">
    <location>
        <begin position="14"/>
        <end position="285"/>
    </location>
</feature>
<dbReference type="AlphaFoldDB" id="A0A6J7JL18"/>
<dbReference type="Pfam" id="PF08450">
    <property type="entry name" value="SGL"/>
    <property type="match status" value="1"/>
</dbReference>
<dbReference type="PANTHER" id="PTHR47572:SF5">
    <property type="entry name" value="BLR2277 PROTEIN"/>
    <property type="match status" value="1"/>
</dbReference>
<evidence type="ECO:0000259" key="1">
    <source>
        <dbReference type="Pfam" id="PF08450"/>
    </source>
</evidence>
<dbReference type="InterPro" id="IPR051262">
    <property type="entry name" value="SMP-30/CGR1_Lactonase"/>
</dbReference>
<dbReference type="EMBL" id="CAFBNL010000008">
    <property type="protein sequence ID" value="CAB4944308.1"/>
    <property type="molecule type" value="Genomic_DNA"/>
</dbReference>
<gene>
    <name evidence="2" type="ORF">UFOPK3789_00272</name>
</gene>
<reference evidence="2" key="1">
    <citation type="submission" date="2020-05" db="EMBL/GenBank/DDBJ databases">
        <authorList>
            <person name="Chiriac C."/>
            <person name="Salcher M."/>
            <person name="Ghai R."/>
            <person name="Kavagutti S V."/>
        </authorList>
    </citation>
    <scope>NUCLEOTIDE SEQUENCE</scope>
</reference>
<dbReference type="InterPro" id="IPR005511">
    <property type="entry name" value="SMP-30"/>
</dbReference>
<dbReference type="Gene3D" id="2.120.10.30">
    <property type="entry name" value="TolB, C-terminal domain"/>
    <property type="match status" value="1"/>
</dbReference>